<dbReference type="OrthoDB" id="10003460at2759"/>
<comment type="caution">
    <text evidence="2">The sequence shown here is derived from an EMBL/GenBank/DDBJ whole genome shotgun (WGS) entry which is preliminary data.</text>
</comment>
<organism evidence="2 3">
    <name type="scientific">Aphis craccivora</name>
    <name type="common">Cowpea aphid</name>
    <dbReference type="NCBI Taxonomy" id="307492"/>
    <lineage>
        <taxon>Eukaryota</taxon>
        <taxon>Metazoa</taxon>
        <taxon>Ecdysozoa</taxon>
        <taxon>Arthropoda</taxon>
        <taxon>Hexapoda</taxon>
        <taxon>Insecta</taxon>
        <taxon>Pterygota</taxon>
        <taxon>Neoptera</taxon>
        <taxon>Paraneoptera</taxon>
        <taxon>Hemiptera</taxon>
        <taxon>Sternorrhyncha</taxon>
        <taxon>Aphidomorpha</taxon>
        <taxon>Aphidoidea</taxon>
        <taxon>Aphididae</taxon>
        <taxon>Aphidini</taxon>
        <taxon>Aphis</taxon>
        <taxon>Aphis</taxon>
    </lineage>
</organism>
<sequence length="116" mass="13189">MENNDMVIKYGECPSYTVDILYGPTKACEVLKHRTTRVEHIKEKLEKLGFIVNLRRTLDYEMVIFAFEGHVVFTCRATNLSVLGCSSDDSTAYKLISLMLAERNHAQGKDCGILNR</sequence>
<dbReference type="InterPro" id="IPR027885">
    <property type="entry name" value="UPF0728"/>
</dbReference>
<dbReference type="AlphaFoldDB" id="A0A6G0ZPC9"/>
<dbReference type="Proteomes" id="UP000478052">
    <property type="component" value="Unassembled WGS sequence"/>
</dbReference>
<gene>
    <name evidence="2" type="ORF">FWK35_00023626</name>
</gene>
<name>A0A6G0ZPC9_APHCR</name>
<comment type="similarity">
    <text evidence="1">Belongs to the UPF0728 family.</text>
</comment>
<evidence type="ECO:0000256" key="1">
    <source>
        <dbReference type="ARBA" id="ARBA00009973"/>
    </source>
</evidence>
<keyword evidence="3" id="KW-1185">Reference proteome</keyword>
<accession>A0A6G0ZPC9</accession>
<dbReference type="Pfam" id="PF15092">
    <property type="entry name" value="UPF0728"/>
    <property type="match status" value="1"/>
</dbReference>
<evidence type="ECO:0000313" key="2">
    <source>
        <dbReference type="EMBL" id="KAF0773414.1"/>
    </source>
</evidence>
<dbReference type="EMBL" id="VUJU01000063">
    <property type="protein sequence ID" value="KAF0773414.1"/>
    <property type="molecule type" value="Genomic_DNA"/>
</dbReference>
<protein>
    <submittedName>
        <fullName evidence="2">Uncharacterized protein</fullName>
    </submittedName>
</protein>
<evidence type="ECO:0000313" key="3">
    <source>
        <dbReference type="Proteomes" id="UP000478052"/>
    </source>
</evidence>
<reference evidence="2 3" key="1">
    <citation type="submission" date="2019-08" db="EMBL/GenBank/DDBJ databases">
        <title>Whole genome of Aphis craccivora.</title>
        <authorList>
            <person name="Voronova N.V."/>
            <person name="Shulinski R.S."/>
            <person name="Bandarenka Y.V."/>
            <person name="Zhorov D.G."/>
            <person name="Warner D."/>
        </authorList>
    </citation>
    <scope>NUCLEOTIDE SEQUENCE [LARGE SCALE GENOMIC DNA]</scope>
    <source>
        <strain evidence="2">180601</strain>
        <tissue evidence="2">Whole Body</tissue>
    </source>
</reference>
<proteinExistence type="inferred from homology"/>